<evidence type="ECO:0000313" key="3">
    <source>
        <dbReference type="Proteomes" id="UP001595909"/>
    </source>
</evidence>
<dbReference type="EMBL" id="JBHSIM010000016">
    <property type="protein sequence ID" value="MFC4832191.1"/>
    <property type="molecule type" value="Genomic_DNA"/>
</dbReference>
<accession>A0ABV9RFU9</accession>
<evidence type="ECO:0000256" key="1">
    <source>
        <dbReference type="SAM" id="MobiDB-lite"/>
    </source>
</evidence>
<feature type="region of interest" description="Disordered" evidence="1">
    <location>
        <begin position="1"/>
        <end position="28"/>
    </location>
</feature>
<gene>
    <name evidence="2" type="ORF">ACFPEL_07205</name>
</gene>
<evidence type="ECO:0000313" key="2">
    <source>
        <dbReference type="EMBL" id="MFC4832191.1"/>
    </source>
</evidence>
<dbReference type="Proteomes" id="UP001595909">
    <property type="component" value="Unassembled WGS sequence"/>
</dbReference>
<name>A0ABV9RFU9_9PSEU</name>
<protein>
    <submittedName>
        <fullName evidence="2">Uncharacterized protein</fullName>
    </submittedName>
</protein>
<proteinExistence type="predicted"/>
<sequence>MDSRGEAQPGEWEWTRPTSRPGLAAAGEPGRYEALSSVTSEHHGSWVVGSVVSFGPVVTPPTVPGRGSRGDTTADPGRRQGPPS</sequence>
<dbReference type="RefSeq" id="WP_274192562.1">
    <property type="nucleotide sequence ID" value="NZ_BAABHN010000016.1"/>
</dbReference>
<reference evidence="3" key="1">
    <citation type="journal article" date="2019" name="Int. J. Syst. Evol. Microbiol.">
        <title>The Global Catalogue of Microorganisms (GCM) 10K type strain sequencing project: providing services to taxonomists for standard genome sequencing and annotation.</title>
        <authorList>
            <consortium name="The Broad Institute Genomics Platform"/>
            <consortium name="The Broad Institute Genome Sequencing Center for Infectious Disease"/>
            <person name="Wu L."/>
            <person name="Ma J."/>
        </authorList>
    </citation>
    <scope>NUCLEOTIDE SEQUENCE [LARGE SCALE GENOMIC DNA]</scope>
    <source>
        <strain evidence="3">CCUG 50347</strain>
    </source>
</reference>
<comment type="caution">
    <text evidence="2">The sequence shown here is derived from an EMBL/GenBank/DDBJ whole genome shotgun (WGS) entry which is preliminary data.</text>
</comment>
<feature type="region of interest" description="Disordered" evidence="1">
    <location>
        <begin position="56"/>
        <end position="84"/>
    </location>
</feature>
<organism evidence="2 3">
    <name type="scientific">Actinomycetospora chibensis</name>
    <dbReference type="NCBI Taxonomy" id="663606"/>
    <lineage>
        <taxon>Bacteria</taxon>
        <taxon>Bacillati</taxon>
        <taxon>Actinomycetota</taxon>
        <taxon>Actinomycetes</taxon>
        <taxon>Pseudonocardiales</taxon>
        <taxon>Pseudonocardiaceae</taxon>
        <taxon>Actinomycetospora</taxon>
    </lineage>
</organism>
<keyword evidence="3" id="KW-1185">Reference proteome</keyword>